<comment type="caution">
    <text evidence="2">The sequence shown here is derived from an EMBL/GenBank/DDBJ whole genome shotgun (WGS) entry which is preliminary data.</text>
</comment>
<proteinExistence type="predicted"/>
<dbReference type="GO" id="GO:0003700">
    <property type="term" value="F:DNA-binding transcription factor activity"/>
    <property type="evidence" value="ECO:0007669"/>
    <property type="project" value="InterPro"/>
</dbReference>
<feature type="domain" description="Runt" evidence="1">
    <location>
        <begin position="1"/>
        <end position="82"/>
    </location>
</feature>
<evidence type="ECO:0000259" key="1">
    <source>
        <dbReference type="PROSITE" id="PS51062"/>
    </source>
</evidence>
<protein>
    <recommendedName>
        <fullName evidence="1">Runt domain-containing protein</fullName>
    </recommendedName>
</protein>
<accession>A0A6V8L9U7</accession>
<evidence type="ECO:0000313" key="3">
    <source>
        <dbReference type="Proteomes" id="UP000482960"/>
    </source>
</evidence>
<dbReference type="RefSeq" id="WP_173080901.1">
    <property type="nucleotide sequence ID" value="NZ_BAABJB010000001.1"/>
</dbReference>
<dbReference type="AlphaFoldDB" id="A0A6V8L9U7"/>
<evidence type="ECO:0000313" key="2">
    <source>
        <dbReference type="EMBL" id="GFJ94002.1"/>
    </source>
</evidence>
<reference evidence="2 3" key="2">
    <citation type="submission" date="2020-03" db="EMBL/GenBank/DDBJ databases">
        <authorList>
            <person name="Ichikawa N."/>
            <person name="Kimura A."/>
            <person name="Kitahashi Y."/>
            <person name="Uohara A."/>
        </authorList>
    </citation>
    <scope>NUCLEOTIDE SEQUENCE [LARGE SCALE GENOMIC DNA]</scope>
    <source>
        <strain evidence="2 3">NBRC 108638</strain>
    </source>
</reference>
<dbReference type="InterPro" id="IPR013524">
    <property type="entry name" value="Runt_dom"/>
</dbReference>
<reference evidence="2 3" key="1">
    <citation type="submission" date="2020-03" db="EMBL/GenBank/DDBJ databases">
        <title>Whole genome shotgun sequence of Phytohabitans rumicis NBRC 108638.</title>
        <authorList>
            <person name="Komaki H."/>
            <person name="Tamura T."/>
        </authorList>
    </citation>
    <scope>NUCLEOTIDE SEQUENCE [LARGE SCALE GENOMIC DNA]</scope>
    <source>
        <strain evidence="2 3">NBRC 108638</strain>
    </source>
</reference>
<dbReference type="EMBL" id="BLPG01000001">
    <property type="protein sequence ID" value="GFJ94002.1"/>
    <property type="molecule type" value="Genomic_DNA"/>
</dbReference>
<dbReference type="GO" id="GO:0003677">
    <property type="term" value="F:DNA binding"/>
    <property type="evidence" value="ECO:0007669"/>
    <property type="project" value="InterPro"/>
</dbReference>
<gene>
    <name evidence="2" type="ORF">Prum_076440</name>
</gene>
<sequence>MVDPQFTVMIVGNDDHTVEELEEATRQLRDELAEVDDVELAGVPGDPPEDGTRGTLTELAAVIMVTYYSVKTVVGGGRELKHLERRVRTVVMPHLAGILREWTQRHKDKRAIIKRPDGTEFDLTNLSEEEIRSILGHGGEQRRTKNG</sequence>
<name>A0A6V8L9U7_9ACTN</name>
<dbReference type="Proteomes" id="UP000482960">
    <property type="component" value="Unassembled WGS sequence"/>
</dbReference>
<dbReference type="PROSITE" id="PS51062">
    <property type="entry name" value="RUNT"/>
    <property type="match status" value="1"/>
</dbReference>
<keyword evidence="3" id="KW-1185">Reference proteome</keyword>
<organism evidence="2 3">
    <name type="scientific">Phytohabitans rumicis</name>
    <dbReference type="NCBI Taxonomy" id="1076125"/>
    <lineage>
        <taxon>Bacteria</taxon>
        <taxon>Bacillati</taxon>
        <taxon>Actinomycetota</taxon>
        <taxon>Actinomycetes</taxon>
        <taxon>Micromonosporales</taxon>
        <taxon>Micromonosporaceae</taxon>
    </lineage>
</organism>